<dbReference type="SUPFAM" id="SSF81383">
    <property type="entry name" value="F-box domain"/>
    <property type="match status" value="1"/>
</dbReference>
<dbReference type="PANTHER" id="PTHR47993">
    <property type="entry name" value="OS09G0372900 PROTEIN-RELATED"/>
    <property type="match status" value="1"/>
</dbReference>
<keyword evidence="3" id="KW-1185">Reference proteome</keyword>
<organism evidence="2 3">
    <name type="scientific">Brassica napus</name>
    <name type="common">Rape</name>
    <dbReference type="NCBI Taxonomy" id="3708"/>
    <lineage>
        <taxon>Eukaryota</taxon>
        <taxon>Viridiplantae</taxon>
        <taxon>Streptophyta</taxon>
        <taxon>Embryophyta</taxon>
        <taxon>Tracheophyta</taxon>
        <taxon>Spermatophyta</taxon>
        <taxon>Magnoliopsida</taxon>
        <taxon>eudicotyledons</taxon>
        <taxon>Gunneridae</taxon>
        <taxon>Pentapetalae</taxon>
        <taxon>rosids</taxon>
        <taxon>malvids</taxon>
        <taxon>Brassicales</taxon>
        <taxon>Brassicaceae</taxon>
        <taxon>Brassiceae</taxon>
        <taxon>Brassica</taxon>
    </lineage>
</organism>
<feature type="domain" description="F-box" evidence="1">
    <location>
        <begin position="46"/>
        <end position="92"/>
    </location>
</feature>
<evidence type="ECO:0000259" key="1">
    <source>
        <dbReference type="PROSITE" id="PS50181"/>
    </source>
</evidence>
<dbReference type="NCBIfam" id="TIGR01640">
    <property type="entry name" value="F_box_assoc_1"/>
    <property type="match status" value="1"/>
</dbReference>
<dbReference type="InterPro" id="IPR006527">
    <property type="entry name" value="F-box-assoc_dom_typ1"/>
</dbReference>
<dbReference type="InterPro" id="IPR036047">
    <property type="entry name" value="F-box-like_dom_sf"/>
</dbReference>
<reference evidence="2 3" key="1">
    <citation type="submission" date="2021-05" db="EMBL/GenBank/DDBJ databases">
        <title>Genome Assembly of Synthetic Allotetraploid Brassica napus Reveals Homoeologous Exchanges between Subgenomes.</title>
        <authorList>
            <person name="Davis J.T."/>
        </authorList>
    </citation>
    <scope>NUCLEOTIDE SEQUENCE [LARGE SCALE GENOMIC DNA]</scope>
    <source>
        <strain evidence="3">cv. Da-Ae</strain>
        <tissue evidence="2">Seedling</tissue>
    </source>
</reference>
<dbReference type="InterPro" id="IPR050233">
    <property type="entry name" value="A_thaliana_F-box"/>
</dbReference>
<dbReference type="Pfam" id="PF07734">
    <property type="entry name" value="FBA_1"/>
    <property type="match status" value="1"/>
</dbReference>
<dbReference type="Proteomes" id="UP000824890">
    <property type="component" value="Unassembled WGS sequence"/>
</dbReference>
<dbReference type="PROSITE" id="PS50181">
    <property type="entry name" value="FBOX"/>
    <property type="match status" value="1"/>
</dbReference>
<evidence type="ECO:0000313" key="3">
    <source>
        <dbReference type="Proteomes" id="UP000824890"/>
    </source>
</evidence>
<dbReference type="Pfam" id="PF00646">
    <property type="entry name" value="F-box"/>
    <property type="match status" value="1"/>
</dbReference>
<gene>
    <name evidence="2" type="ORF">HID58_020442</name>
</gene>
<proteinExistence type="predicted"/>
<name>A0ABQ7XGV2_BRANA</name>
<evidence type="ECO:0000313" key="2">
    <source>
        <dbReference type="EMBL" id="KAH0855157.1"/>
    </source>
</evidence>
<sequence length="433" mass="49155">MQITQATTLKYPGTCNRCCRKRQCDETHVVVGLLKTRGFKIIETKATMISDLPRDVAEEVLSRLPVTSLGRVRSTCKKWNTLTKDEGFIKKHLGKNQRRKVVMLLDYKVYLMSIDLLTPPSIERIGKLVSLNHEDPAAAAADGVDISCIFHCDGLLLCITKDKTNHRLVVWNPYSGQTRWIEPRDSYNRFDRYMYALGYKKNNCSLHKLLRFVDFYDPSLKRRVGKFELYSFNSNSVITVACLSRGNTYWFAEEKLVDVVAPGTDLRDFLLCFDFTKERFGPRVHLPFHSFGDIVSLSSVGEEQLAVLFQEQGFSLHTVKIWISSKIEPDAVSWNKLFLSVDTEPLKGFPFHYSGESFLVDEEEEEVAVVLDEARDEVGRITRNTACIIGRNGHFKQVDLGGVVDPSLNLPADACRSPPVFVCSYVPSSVEIM</sequence>
<dbReference type="CDD" id="cd22157">
    <property type="entry name" value="F-box_AtFBW1-like"/>
    <property type="match status" value="1"/>
</dbReference>
<protein>
    <recommendedName>
        <fullName evidence="1">F-box domain-containing protein</fullName>
    </recommendedName>
</protein>
<accession>A0ABQ7XGV2</accession>
<dbReference type="PANTHER" id="PTHR47993:SF289">
    <property type="entry name" value="F-BOX ASSOCIATED UBIQUITINATION EFFECTOR FAMILY PROTEIN"/>
    <property type="match status" value="1"/>
</dbReference>
<dbReference type="Gene3D" id="1.20.1280.50">
    <property type="match status" value="1"/>
</dbReference>
<dbReference type="InterPro" id="IPR017451">
    <property type="entry name" value="F-box-assoc_interact_dom"/>
</dbReference>
<dbReference type="InterPro" id="IPR001810">
    <property type="entry name" value="F-box_dom"/>
</dbReference>
<comment type="caution">
    <text evidence="2">The sequence shown here is derived from an EMBL/GenBank/DDBJ whole genome shotgun (WGS) entry which is preliminary data.</text>
</comment>
<dbReference type="EMBL" id="JAGKQM010000146">
    <property type="protein sequence ID" value="KAH0855157.1"/>
    <property type="molecule type" value="Genomic_DNA"/>
</dbReference>
<dbReference type="SMART" id="SM00256">
    <property type="entry name" value="FBOX"/>
    <property type="match status" value="1"/>
</dbReference>